<dbReference type="PROSITE" id="PS50937">
    <property type="entry name" value="HTH_MERR_2"/>
    <property type="match status" value="1"/>
</dbReference>
<dbReference type="InterPro" id="IPR047057">
    <property type="entry name" value="MerR_fam"/>
</dbReference>
<reference evidence="6 7" key="1">
    <citation type="submission" date="2021-04" db="EMBL/GenBank/DDBJ databases">
        <title>Paenibacillus sp. DLE-14 whole genome sequence.</title>
        <authorList>
            <person name="Ham Y.J."/>
        </authorList>
    </citation>
    <scope>NUCLEOTIDE SEQUENCE [LARGE SCALE GENOMIC DNA]</scope>
    <source>
        <strain evidence="6 7">DLE-14</strain>
    </source>
</reference>
<dbReference type="SMART" id="SM00422">
    <property type="entry name" value="HTH_MERR"/>
    <property type="match status" value="1"/>
</dbReference>
<gene>
    <name evidence="6" type="ORF">I8J30_14515</name>
</gene>
<evidence type="ECO:0000313" key="7">
    <source>
        <dbReference type="Proteomes" id="UP000673394"/>
    </source>
</evidence>
<evidence type="ECO:0000256" key="4">
    <source>
        <dbReference type="ARBA" id="ARBA00023163"/>
    </source>
</evidence>
<organism evidence="6 7">
    <name type="scientific">Paenibacillus lignilyticus</name>
    <dbReference type="NCBI Taxonomy" id="1172615"/>
    <lineage>
        <taxon>Bacteria</taxon>
        <taxon>Bacillati</taxon>
        <taxon>Bacillota</taxon>
        <taxon>Bacilli</taxon>
        <taxon>Bacillales</taxon>
        <taxon>Paenibacillaceae</taxon>
        <taxon>Paenibacillus</taxon>
    </lineage>
</organism>
<dbReference type="PANTHER" id="PTHR30204">
    <property type="entry name" value="REDOX-CYCLING DRUG-SENSING TRANSCRIPTIONAL ACTIVATOR SOXR"/>
    <property type="match status" value="1"/>
</dbReference>
<protein>
    <submittedName>
        <fullName evidence="6">MerR family transcriptional regulator</fullName>
    </submittedName>
</protein>
<keyword evidence="1" id="KW-0678">Repressor</keyword>
<dbReference type="Gene3D" id="1.10.1660.10">
    <property type="match status" value="1"/>
</dbReference>
<evidence type="ECO:0000256" key="2">
    <source>
        <dbReference type="ARBA" id="ARBA00023015"/>
    </source>
</evidence>
<dbReference type="InterPro" id="IPR009061">
    <property type="entry name" value="DNA-bd_dom_put_sf"/>
</dbReference>
<dbReference type="Proteomes" id="UP000673394">
    <property type="component" value="Unassembled WGS sequence"/>
</dbReference>
<accession>A0ABS5CDV2</accession>
<sequence length="149" mass="17398">MEVNLKYTMEDITERLGITARTLHYYEEIGLLPAVSRTEGRHRVYDEEMVLRIQHILRLKEVLGASLQEIRDILQAEADLDRLRATFYGDSLTEDERENVLDEATDRLQDIISHIDERMGKLQLLKQGFTERLDRANRLKLRSSAESPD</sequence>
<dbReference type="PANTHER" id="PTHR30204:SF69">
    <property type="entry name" value="MERR-FAMILY TRANSCRIPTIONAL REGULATOR"/>
    <property type="match status" value="1"/>
</dbReference>
<dbReference type="RefSeq" id="WP_210658795.1">
    <property type="nucleotide sequence ID" value="NZ_JAGKSP010000005.1"/>
</dbReference>
<name>A0ABS5CDV2_9BACL</name>
<keyword evidence="2" id="KW-0805">Transcription regulation</keyword>
<dbReference type="SUPFAM" id="SSF46955">
    <property type="entry name" value="Putative DNA-binding domain"/>
    <property type="match status" value="1"/>
</dbReference>
<evidence type="ECO:0000313" key="6">
    <source>
        <dbReference type="EMBL" id="MBP3963927.1"/>
    </source>
</evidence>
<comment type="caution">
    <text evidence="6">The sequence shown here is derived from an EMBL/GenBank/DDBJ whole genome shotgun (WGS) entry which is preliminary data.</text>
</comment>
<proteinExistence type="predicted"/>
<evidence type="ECO:0000256" key="3">
    <source>
        <dbReference type="ARBA" id="ARBA00023125"/>
    </source>
</evidence>
<feature type="domain" description="HTH merR-type" evidence="5">
    <location>
        <begin position="6"/>
        <end position="76"/>
    </location>
</feature>
<evidence type="ECO:0000256" key="1">
    <source>
        <dbReference type="ARBA" id="ARBA00022491"/>
    </source>
</evidence>
<keyword evidence="3" id="KW-0238">DNA-binding</keyword>
<evidence type="ECO:0000259" key="5">
    <source>
        <dbReference type="PROSITE" id="PS50937"/>
    </source>
</evidence>
<dbReference type="EMBL" id="JAGKSP010000005">
    <property type="protein sequence ID" value="MBP3963927.1"/>
    <property type="molecule type" value="Genomic_DNA"/>
</dbReference>
<dbReference type="InterPro" id="IPR000551">
    <property type="entry name" value="MerR-type_HTH_dom"/>
</dbReference>
<keyword evidence="4" id="KW-0804">Transcription</keyword>
<keyword evidence="7" id="KW-1185">Reference proteome</keyword>
<dbReference type="Pfam" id="PF13411">
    <property type="entry name" value="MerR_1"/>
    <property type="match status" value="1"/>
</dbReference>